<gene>
    <name evidence="1" type="ORF">SAMN04488691_102107</name>
</gene>
<sequence>MCVLEENKSDITLKKLSNGVVNETGHVNDLPLIYPIFHDRRTWSNQ</sequence>
<name>A0A1H7KTA2_HALLR</name>
<dbReference type="EMBL" id="FOAD01000002">
    <property type="protein sequence ID" value="SEK89992.1"/>
    <property type="molecule type" value="Genomic_DNA"/>
</dbReference>
<accession>A0A1H7KTA2</accession>
<dbReference type="Proteomes" id="UP000183894">
    <property type="component" value="Unassembled WGS sequence"/>
</dbReference>
<organism evidence="1 2">
    <name type="scientific">Haloferax larsenii</name>
    <dbReference type="NCBI Taxonomy" id="302484"/>
    <lineage>
        <taxon>Archaea</taxon>
        <taxon>Methanobacteriati</taxon>
        <taxon>Methanobacteriota</taxon>
        <taxon>Stenosarchaea group</taxon>
        <taxon>Halobacteria</taxon>
        <taxon>Halobacteriales</taxon>
        <taxon>Haloferacaceae</taxon>
        <taxon>Haloferax</taxon>
    </lineage>
</organism>
<evidence type="ECO:0000313" key="2">
    <source>
        <dbReference type="Proteomes" id="UP000183894"/>
    </source>
</evidence>
<evidence type="ECO:0000313" key="1">
    <source>
        <dbReference type="EMBL" id="SEK89992.1"/>
    </source>
</evidence>
<proteinExistence type="predicted"/>
<protein>
    <submittedName>
        <fullName evidence="1">Uncharacterized protein</fullName>
    </submittedName>
</protein>
<dbReference type="AlphaFoldDB" id="A0A1H7KTA2"/>
<reference evidence="1 2" key="1">
    <citation type="submission" date="2016-10" db="EMBL/GenBank/DDBJ databases">
        <authorList>
            <person name="de Groot N.N."/>
        </authorList>
    </citation>
    <scope>NUCLEOTIDE SEQUENCE [LARGE SCALE GENOMIC DNA]</scope>
    <source>
        <strain evidence="1 2">CDM_5</strain>
    </source>
</reference>